<evidence type="ECO:0000313" key="1">
    <source>
        <dbReference type="EMBL" id="KAI8537092.1"/>
    </source>
</evidence>
<dbReference type="EMBL" id="CM046397">
    <property type="protein sequence ID" value="KAI8537092.1"/>
    <property type="molecule type" value="Genomic_DNA"/>
</dbReference>
<protein>
    <submittedName>
        <fullName evidence="1">Uncharacterized protein</fullName>
    </submittedName>
</protein>
<evidence type="ECO:0000313" key="2">
    <source>
        <dbReference type="Proteomes" id="UP001062846"/>
    </source>
</evidence>
<reference evidence="1" key="1">
    <citation type="submission" date="2022-02" db="EMBL/GenBank/DDBJ databases">
        <title>Plant Genome Project.</title>
        <authorList>
            <person name="Zhang R.-G."/>
        </authorList>
    </citation>
    <scope>NUCLEOTIDE SEQUENCE</scope>
    <source>
        <strain evidence="1">AT1</strain>
    </source>
</reference>
<dbReference type="Proteomes" id="UP001062846">
    <property type="component" value="Chromosome 10"/>
</dbReference>
<organism evidence="1 2">
    <name type="scientific">Rhododendron molle</name>
    <name type="common">Chinese azalea</name>
    <name type="synonym">Azalea mollis</name>
    <dbReference type="NCBI Taxonomy" id="49168"/>
    <lineage>
        <taxon>Eukaryota</taxon>
        <taxon>Viridiplantae</taxon>
        <taxon>Streptophyta</taxon>
        <taxon>Embryophyta</taxon>
        <taxon>Tracheophyta</taxon>
        <taxon>Spermatophyta</taxon>
        <taxon>Magnoliopsida</taxon>
        <taxon>eudicotyledons</taxon>
        <taxon>Gunneridae</taxon>
        <taxon>Pentapetalae</taxon>
        <taxon>asterids</taxon>
        <taxon>Ericales</taxon>
        <taxon>Ericaceae</taxon>
        <taxon>Ericoideae</taxon>
        <taxon>Rhodoreae</taxon>
        <taxon>Rhododendron</taxon>
    </lineage>
</organism>
<accession>A0ACC0M944</accession>
<name>A0ACC0M944_RHOML</name>
<comment type="caution">
    <text evidence="1">The sequence shown here is derived from an EMBL/GenBank/DDBJ whole genome shotgun (WGS) entry which is preliminary data.</text>
</comment>
<keyword evidence="2" id="KW-1185">Reference proteome</keyword>
<sequence>MENTLPPFFSPLMAIVEDDGTVGQAAGANLGGGSRVGIVTHPISGFTPSPNPLDTVQQMQEQMAAMKAQIEALTKK</sequence>
<gene>
    <name evidence="1" type="ORF">RHMOL_Rhmol10G0307600</name>
</gene>
<proteinExistence type="predicted"/>